<dbReference type="Gene3D" id="3.40.309.10">
    <property type="entry name" value="Aldehyde Dehydrogenase, Chain A, domain 2"/>
    <property type="match status" value="2"/>
</dbReference>
<dbReference type="InterPro" id="IPR016161">
    <property type="entry name" value="Ald_DH/histidinol_DH"/>
</dbReference>
<dbReference type="SUPFAM" id="SSF53720">
    <property type="entry name" value="ALDH-like"/>
    <property type="match status" value="1"/>
</dbReference>
<protein>
    <recommendedName>
        <fullName evidence="2">aldehyde dehydrogenase (NAD(+))</fullName>
        <ecNumber evidence="2">1.2.1.3</ecNumber>
    </recommendedName>
</protein>
<gene>
    <name evidence="5" type="ORF">PAC_08665</name>
</gene>
<feature type="domain" description="Aldehyde dehydrogenase" evidence="4">
    <location>
        <begin position="33"/>
        <end position="194"/>
    </location>
</feature>
<dbReference type="InterPro" id="IPR016162">
    <property type="entry name" value="Ald_DH_N"/>
</dbReference>
<dbReference type="InterPro" id="IPR016163">
    <property type="entry name" value="Ald_DH_C"/>
</dbReference>
<dbReference type="Proteomes" id="UP000184330">
    <property type="component" value="Unassembled WGS sequence"/>
</dbReference>
<dbReference type="Pfam" id="PF00171">
    <property type="entry name" value="Aldedh"/>
    <property type="match status" value="1"/>
</dbReference>
<dbReference type="GO" id="GO:0004029">
    <property type="term" value="F:aldehyde dehydrogenase (NAD+) activity"/>
    <property type="evidence" value="ECO:0007669"/>
    <property type="project" value="UniProtKB-EC"/>
</dbReference>
<dbReference type="OrthoDB" id="310895at2759"/>
<comment type="catalytic activity">
    <reaction evidence="3">
        <text>an aldehyde + NAD(+) + H2O = a carboxylate + NADH + 2 H(+)</text>
        <dbReference type="Rhea" id="RHEA:16185"/>
        <dbReference type="ChEBI" id="CHEBI:15377"/>
        <dbReference type="ChEBI" id="CHEBI:15378"/>
        <dbReference type="ChEBI" id="CHEBI:17478"/>
        <dbReference type="ChEBI" id="CHEBI:29067"/>
        <dbReference type="ChEBI" id="CHEBI:57540"/>
        <dbReference type="ChEBI" id="CHEBI:57945"/>
        <dbReference type="EC" id="1.2.1.3"/>
    </reaction>
</comment>
<comment type="similarity">
    <text evidence="1">Belongs to the aldehyde dehydrogenase family.</text>
</comment>
<keyword evidence="6" id="KW-1185">Reference proteome</keyword>
<dbReference type="AlphaFoldDB" id="A0A1L7X192"/>
<organism evidence="5 6">
    <name type="scientific">Phialocephala subalpina</name>
    <dbReference type="NCBI Taxonomy" id="576137"/>
    <lineage>
        <taxon>Eukaryota</taxon>
        <taxon>Fungi</taxon>
        <taxon>Dikarya</taxon>
        <taxon>Ascomycota</taxon>
        <taxon>Pezizomycotina</taxon>
        <taxon>Leotiomycetes</taxon>
        <taxon>Helotiales</taxon>
        <taxon>Mollisiaceae</taxon>
        <taxon>Phialocephala</taxon>
        <taxon>Phialocephala fortinii species complex</taxon>
    </lineage>
</organism>
<sequence>MTDLLMKAGEHLHASGSSTRPTSWNFMEFHANSELAAETVIQDDAELRLTERFTPIGVVGAICPWNFPLVLAVRKHGAALVTGNCVVAKPSPYTPYSVLKLAETAMGILPPGVFQAINRDETLGPLLVKRSGIGKISFTGSTATGKRIMGSASRTLKNITLQLGGNNATIVYPDIDVASVAPQIALGVFFNSRQPVIIDNPPDASRIVMEESFGRIVPILSWSTEEEVVTRVIDTISGLGGSVWSGNLERALSIAHRVKAGTNRINSFEKPLPQGYFSGHKESVVGGDCTYIAKCKSFIGMQLNNITKKLGNMPILIIA</sequence>
<evidence type="ECO:0000256" key="2">
    <source>
        <dbReference type="ARBA" id="ARBA00024226"/>
    </source>
</evidence>
<evidence type="ECO:0000256" key="3">
    <source>
        <dbReference type="ARBA" id="ARBA00049194"/>
    </source>
</evidence>
<accession>A0A1L7X192</accession>
<evidence type="ECO:0000259" key="4">
    <source>
        <dbReference type="Pfam" id="PF00171"/>
    </source>
</evidence>
<dbReference type="EMBL" id="FJOG01000012">
    <property type="protein sequence ID" value="CZR58773.1"/>
    <property type="molecule type" value="Genomic_DNA"/>
</dbReference>
<evidence type="ECO:0000313" key="5">
    <source>
        <dbReference type="EMBL" id="CZR58773.1"/>
    </source>
</evidence>
<proteinExistence type="inferred from homology"/>
<dbReference type="InterPro" id="IPR015590">
    <property type="entry name" value="Aldehyde_DH_dom"/>
</dbReference>
<dbReference type="PANTHER" id="PTHR11699">
    <property type="entry name" value="ALDEHYDE DEHYDROGENASE-RELATED"/>
    <property type="match status" value="1"/>
</dbReference>
<reference evidence="5 6" key="1">
    <citation type="submission" date="2016-03" db="EMBL/GenBank/DDBJ databases">
        <authorList>
            <person name="Ploux O."/>
        </authorList>
    </citation>
    <scope>NUCLEOTIDE SEQUENCE [LARGE SCALE GENOMIC DNA]</scope>
    <source>
        <strain evidence="5 6">UAMH 11012</strain>
    </source>
</reference>
<name>A0A1L7X192_9HELO</name>
<dbReference type="EC" id="1.2.1.3" evidence="2"/>
<evidence type="ECO:0000313" key="6">
    <source>
        <dbReference type="Proteomes" id="UP000184330"/>
    </source>
</evidence>
<dbReference type="Gene3D" id="3.40.605.10">
    <property type="entry name" value="Aldehyde Dehydrogenase, Chain A, domain 1"/>
    <property type="match status" value="2"/>
</dbReference>
<dbReference type="STRING" id="576137.A0A1L7X192"/>
<evidence type="ECO:0000256" key="1">
    <source>
        <dbReference type="ARBA" id="ARBA00009986"/>
    </source>
</evidence>